<dbReference type="AlphaFoldDB" id="A0A9X9Q2U7"/>
<dbReference type="GO" id="GO:0030154">
    <property type="term" value="P:cell differentiation"/>
    <property type="evidence" value="ECO:0007669"/>
    <property type="project" value="InterPro"/>
</dbReference>
<protein>
    <recommendedName>
        <fullName evidence="4">Pancreatic progenitor cell differentiation and proliferation factor</fullName>
    </recommendedName>
</protein>
<dbReference type="Pfam" id="PF15060">
    <property type="entry name" value="PPDFL"/>
    <property type="match status" value="1"/>
</dbReference>
<keyword evidence="3" id="KW-1185">Reference proteome</keyword>
<dbReference type="PANTHER" id="PTHR14572">
    <property type="entry name" value="PANCREATIC PROGENITOR CELL DIFFERENTIATION AND PROLIFERATION FACTOR"/>
    <property type="match status" value="1"/>
</dbReference>
<reference evidence="2 3" key="1">
    <citation type="submission" date="2018-10" db="EMBL/GenBank/DDBJ databases">
        <authorList>
            <person name="Ekblom R."/>
            <person name="Jareborg N."/>
        </authorList>
    </citation>
    <scope>NUCLEOTIDE SEQUENCE [LARGE SCALE GENOMIC DNA]</scope>
    <source>
        <tissue evidence="2">Muscle</tissue>
    </source>
</reference>
<accession>A0A9X9Q2U7</accession>
<evidence type="ECO:0000256" key="1">
    <source>
        <dbReference type="ARBA" id="ARBA00006609"/>
    </source>
</evidence>
<proteinExistence type="inferred from homology"/>
<name>A0A9X9Q2U7_GULGU</name>
<sequence>SPEYPEEAIPQHPGLPRADPGHWWASFFFRKSTLPYMVSVLESPEPSGSLQASRNRITYDLVLEAMRKQLRGQPGKANSPPQS</sequence>
<evidence type="ECO:0000313" key="2">
    <source>
        <dbReference type="EMBL" id="VCW98547.1"/>
    </source>
</evidence>
<gene>
    <name evidence="2" type="ORF">BN2614_LOCUS1</name>
</gene>
<comment type="similarity">
    <text evidence="1">Belongs to the PPDPF family.</text>
</comment>
<evidence type="ECO:0008006" key="4">
    <source>
        <dbReference type="Google" id="ProtNLM"/>
    </source>
</evidence>
<feature type="non-terminal residue" evidence="2">
    <location>
        <position position="1"/>
    </location>
</feature>
<comment type="caution">
    <text evidence="2">The sequence shown here is derived from an EMBL/GenBank/DDBJ whole genome shotgun (WGS) entry which is preliminary data.</text>
</comment>
<dbReference type="EMBL" id="CYRY02025921">
    <property type="protein sequence ID" value="VCW98547.1"/>
    <property type="molecule type" value="Genomic_DNA"/>
</dbReference>
<dbReference type="InterPro" id="IPR026754">
    <property type="entry name" value="PPDPF"/>
</dbReference>
<feature type="non-terminal residue" evidence="2">
    <location>
        <position position="83"/>
    </location>
</feature>
<evidence type="ECO:0000313" key="3">
    <source>
        <dbReference type="Proteomes" id="UP000269945"/>
    </source>
</evidence>
<dbReference type="Proteomes" id="UP000269945">
    <property type="component" value="Unassembled WGS sequence"/>
</dbReference>
<organism evidence="2 3">
    <name type="scientific">Gulo gulo</name>
    <name type="common">Wolverine</name>
    <name type="synonym">Gluton</name>
    <dbReference type="NCBI Taxonomy" id="48420"/>
    <lineage>
        <taxon>Eukaryota</taxon>
        <taxon>Metazoa</taxon>
        <taxon>Chordata</taxon>
        <taxon>Craniata</taxon>
        <taxon>Vertebrata</taxon>
        <taxon>Euteleostomi</taxon>
        <taxon>Mammalia</taxon>
        <taxon>Eutheria</taxon>
        <taxon>Laurasiatheria</taxon>
        <taxon>Carnivora</taxon>
        <taxon>Caniformia</taxon>
        <taxon>Musteloidea</taxon>
        <taxon>Mustelidae</taxon>
        <taxon>Guloninae</taxon>
        <taxon>Gulo</taxon>
    </lineage>
</organism>